<proteinExistence type="predicted"/>
<dbReference type="Proteomes" id="UP000031668">
    <property type="component" value="Unassembled WGS sequence"/>
</dbReference>
<organism evidence="1 2">
    <name type="scientific">Thelohanellus kitauei</name>
    <name type="common">Myxosporean</name>
    <dbReference type="NCBI Taxonomy" id="669202"/>
    <lineage>
        <taxon>Eukaryota</taxon>
        <taxon>Metazoa</taxon>
        <taxon>Cnidaria</taxon>
        <taxon>Myxozoa</taxon>
        <taxon>Myxosporea</taxon>
        <taxon>Bivalvulida</taxon>
        <taxon>Platysporina</taxon>
        <taxon>Myxobolidae</taxon>
        <taxon>Thelohanellus</taxon>
    </lineage>
</organism>
<dbReference type="EMBL" id="JWZT01000096">
    <property type="protein sequence ID" value="KII74993.1"/>
    <property type="molecule type" value="Genomic_DNA"/>
</dbReference>
<reference evidence="1 2" key="1">
    <citation type="journal article" date="2014" name="Genome Biol. Evol.">
        <title>The genome of the myxosporean Thelohanellus kitauei shows adaptations to nutrient acquisition within its fish host.</title>
        <authorList>
            <person name="Yang Y."/>
            <person name="Xiong J."/>
            <person name="Zhou Z."/>
            <person name="Huo F."/>
            <person name="Miao W."/>
            <person name="Ran C."/>
            <person name="Liu Y."/>
            <person name="Zhang J."/>
            <person name="Feng J."/>
            <person name="Wang M."/>
            <person name="Wang M."/>
            <person name="Wang L."/>
            <person name="Yao B."/>
        </authorList>
    </citation>
    <scope>NUCLEOTIDE SEQUENCE [LARGE SCALE GENOMIC DNA]</scope>
    <source>
        <strain evidence="1">Wuqing</strain>
    </source>
</reference>
<sequence>MTKYLLKTIFVADLWSLKTLLNTANRSVMVNLSKISLEHRKIFEGASFSTKSVAHRIERIDSDIYSPLKRREYDERLDIKDHAQWLIFLKGTSENCEITEESLSIELS</sequence>
<protein>
    <submittedName>
        <fullName evidence="1">Uncharacterized protein</fullName>
    </submittedName>
</protein>
<accession>A0A0C2JZA4</accession>
<keyword evidence="2" id="KW-1185">Reference proteome</keyword>
<dbReference type="AlphaFoldDB" id="A0A0C2JZA4"/>
<comment type="caution">
    <text evidence="1">The sequence shown here is derived from an EMBL/GenBank/DDBJ whole genome shotgun (WGS) entry which is preliminary data.</text>
</comment>
<evidence type="ECO:0000313" key="2">
    <source>
        <dbReference type="Proteomes" id="UP000031668"/>
    </source>
</evidence>
<name>A0A0C2JZA4_THEKT</name>
<evidence type="ECO:0000313" key="1">
    <source>
        <dbReference type="EMBL" id="KII74993.1"/>
    </source>
</evidence>
<gene>
    <name evidence="1" type="ORF">RF11_04740</name>
</gene>